<feature type="compositionally biased region" description="Low complexity" evidence="3">
    <location>
        <begin position="439"/>
        <end position="453"/>
    </location>
</feature>
<feature type="compositionally biased region" description="Low complexity" evidence="3">
    <location>
        <begin position="371"/>
        <end position="384"/>
    </location>
</feature>
<feature type="compositionally biased region" description="Low complexity" evidence="3">
    <location>
        <begin position="1575"/>
        <end position="1588"/>
    </location>
</feature>
<keyword evidence="2" id="KW-0067">ATP-binding</keyword>
<feature type="region of interest" description="Disordered" evidence="3">
    <location>
        <begin position="1044"/>
        <end position="1066"/>
    </location>
</feature>
<proteinExistence type="inferred from homology"/>
<feature type="region of interest" description="Disordered" evidence="3">
    <location>
        <begin position="318"/>
        <end position="486"/>
    </location>
</feature>
<dbReference type="Pfam" id="PF00225">
    <property type="entry name" value="Kinesin"/>
    <property type="match status" value="1"/>
</dbReference>
<dbReference type="GO" id="GO:0008017">
    <property type="term" value="F:microtubule binding"/>
    <property type="evidence" value="ECO:0007669"/>
    <property type="project" value="InterPro"/>
</dbReference>
<feature type="compositionally biased region" description="Polar residues" evidence="3">
    <location>
        <begin position="415"/>
        <end position="424"/>
    </location>
</feature>
<dbReference type="SUPFAM" id="SSF52540">
    <property type="entry name" value="P-loop containing nucleoside triphosphate hydrolases"/>
    <property type="match status" value="1"/>
</dbReference>
<feature type="compositionally biased region" description="Low complexity" evidence="3">
    <location>
        <begin position="1247"/>
        <end position="1261"/>
    </location>
</feature>
<feature type="compositionally biased region" description="Polar residues" evidence="3">
    <location>
        <begin position="1290"/>
        <end position="1302"/>
    </location>
</feature>
<accession>A0A150GYP8</accession>
<feature type="region of interest" description="Disordered" evidence="3">
    <location>
        <begin position="261"/>
        <end position="302"/>
    </location>
</feature>
<feature type="region of interest" description="Disordered" evidence="3">
    <location>
        <begin position="812"/>
        <end position="926"/>
    </location>
</feature>
<dbReference type="GO" id="GO:0005871">
    <property type="term" value="C:kinesin complex"/>
    <property type="evidence" value="ECO:0007669"/>
    <property type="project" value="TreeGrafter"/>
</dbReference>
<feature type="compositionally biased region" description="Low complexity" evidence="3">
    <location>
        <begin position="770"/>
        <end position="788"/>
    </location>
</feature>
<dbReference type="InterPro" id="IPR036961">
    <property type="entry name" value="Kinesin_motor_dom_sf"/>
</dbReference>
<dbReference type="InterPro" id="IPR001752">
    <property type="entry name" value="Kinesin_motor_dom"/>
</dbReference>
<dbReference type="GO" id="GO:0005524">
    <property type="term" value="F:ATP binding"/>
    <property type="evidence" value="ECO:0007669"/>
    <property type="project" value="UniProtKB-UniRule"/>
</dbReference>
<feature type="region of interest" description="Disordered" evidence="3">
    <location>
        <begin position="1619"/>
        <end position="1664"/>
    </location>
</feature>
<feature type="compositionally biased region" description="Low complexity" evidence="3">
    <location>
        <begin position="1734"/>
        <end position="1748"/>
    </location>
</feature>
<dbReference type="Gene3D" id="3.40.850.10">
    <property type="entry name" value="Kinesin motor domain"/>
    <property type="match status" value="2"/>
</dbReference>
<dbReference type="PANTHER" id="PTHR24115">
    <property type="entry name" value="KINESIN-RELATED"/>
    <property type="match status" value="1"/>
</dbReference>
<feature type="compositionally biased region" description="Pro residues" evidence="3">
    <location>
        <begin position="1589"/>
        <end position="1599"/>
    </location>
</feature>
<feature type="compositionally biased region" description="Gly residues" evidence="3">
    <location>
        <begin position="1638"/>
        <end position="1661"/>
    </location>
</feature>
<comment type="similarity">
    <text evidence="2">Belongs to the TRAFAC class myosin-kinesin ATPase superfamily. Kinesin family.</text>
</comment>
<keyword evidence="6" id="KW-1185">Reference proteome</keyword>
<evidence type="ECO:0000313" key="5">
    <source>
        <dbReference type="EMBL" id="KXZ55026.1"/>
    </source>
</evidence>
<sequence>MQAGSSLKACRERVIVAVRKNERATGLEFLQEEQPSQSDFFRSVVQPFVEGCLQGCCGTIITYGGWGSGKSYTLGTLDPQQLAPASCGEDSAGILPRCIRTLYDRLGPDAAIEITPMPAAAPASSSGRRKPLTLAVARSLPEALLTLKEGSAVKRSLLALGRVLGALQRRQPLMLRESKLTRLLEGALGQVLLVACVGGASDEAALQLVKLLQQGGQVARDGVAGPRCRRASCSDSRRQSVAWETPLGAGVRVRASISPHHSFSAGPMPQSLAAASSCGRSYGRSQQGRLGTPSPGPRRASLPLTRASASLSTRGALPHALSATPPSAGLPRASAGTPGSGPRPGSGRLRPAPTPLRVGRQSDDPAAAGDPTASSVSEPSSHPSIRVRLPKLSIPSPPDGPPAAWPDADAGASLETVQTAQTGPGPSPSPRPHTERTRSCSSSAASPGAIPGDGSPGGEGGDRLPRAPSGVASVSGSVGSGVASRSGSCTLAATVMVSPRQRPASITARSAPGPDVRMSQGFSILAGNSAGTPTTASASASGASPSSRGRGRARSPFMLVHSPSGLSAAGSAAASPVVSLGASGPTRRASLRYSGTNTAADEVAAAASAPIAGATVTVKAASGAPGVVRPRQLEGRHSLLPGGGGSGAVSAATSVALAGLDDELAALRHGGSAVRWPSPALRMRRAERLAATRRSRSALPRPRPLEALEAEARGLAPALSRTASARTPGECHASPLTHVALSAQYNGLLHDFQAFQASFRHRTPIHQRSAATDAAAEVAPAAHGQAAAGSHPKPQPRLHAHTEKHLPIASPEQRQQALAGASSGRCRPQLLHLPASGSGSGRGLLTSLNSPVPPGAADNRHLTPSPGRYNLEAAAPGRGYPWRESSGGGTVEPPTRGSPSPQRRLSNLGRPKSTAPPGGSAPVSAAASATASGGALPLASPLGSSASASASAQGKPPFPRHRSPAPEDGLLSLTAAAAAAAAASPRGPPSGGALPPGRLRPGVSRGSGAQPSPVRTQPRRSFHSPESPVVPSLVLDMSRLPSACAIGDNPSPPRARSHGGARAAASTGVADAAPAASGSIGEAPVLPLGADDECLCSLQSVESGLGNLLGPHCLADLNLMLGSTAGGAAPIGRAGSLGSGPAAAAYATAVGTGNGASAVAAAGPATAAVVETSCRTAEPQAEQAAVADEPLLAAASATSEDDELPAFSLFVIPQGVLASRTAPSQPPSGEADAGRTATPGPAQQYRAADGCASTAAAAGGAFSQAEPPSPARTDPSPSGRVGAALRMPQASVSPTKPASVSPSAKDRDRASPLIGPLPDEPPGARGRLLTAAAAAARRATGSGAGAGATGAPVPPLPLGFVGLADRLSVESGVLRGSCTPSAIDECSPRGDEVSQRSVGGGGGEDALLTGRDPRHRLARRSDVGLGGLAVVGRDGSDDGGGSGGGGGPTATGLAEPATPTRTGGPLLGANAYLPAGVDAPGASRRVGRGFNPRLTVPHSSPASQSPASPPPPARPRSGAASVQDDVDEQTVVLGDTDIESEFEMLGACRQAGSPPRRLTPAPGGMVLLPAGHGDAGASPQSPAAAGASPGPPAPVPTSSPVPADWGRASVRARVAALEAALSPGASPRPDASGSRHPSGGGAGHGSSGGGYGSSSGGGHGSSAGAAVTVAAGVGPVPSAARPWRLGAAASAEPRALDSRSSLAAAAAAASIPCPEPSEEPAQLPRGRESTESIPGKGPAAAATAKGVAQGPGGEVVAPPPAYPQGFVSWAKRVFAVGAGQGAAGRGGRK</sequence>
<feature type="compositionally biased region" description="Low complexity" evidence="3">
    <location>
        <begin position="469"/>
        <end position="486"/>
    </location>
</feature>
<dbReference type="EMBL" id="LSYV01000004">
    <property type="protein sequence ID" value="KXZ55026.1"/>
    <property type="molecule type" value="Genomic_DNA"/>
</dbReference>
<dbReference type="GO" id="GO:0007018">
    <property type="term" value="P:microtubule-based movement"/>
    <property type="evidence" value="ECO:0007669"/>
    <property type="project" value="InterPro"/>
</dbReference>
<feature type="region of interest" description="Disordered" evidence="3">
    <location>
        <begin position="1384"/>
        <end position="1467"/>
    </location>
</feature>
<feature type="compositionally biased region" description="Gly residues" evidence="3">
    <location>
        <begin position="1438"/>
        <end position="1449"/>
    </location>
</feature>
<comment type="caution">
    <text evidence="5">The sequence shown here is derived from an EMBL/GenBank/DDBJ whole genome shotgun (WGS) entry which is preliminary data.</text>
</comment>
<feature type="compositionally biased region" description="Low complexity" evidence="3">
    <location>
        <begin position="833"/>
        <end position="848"/>
    </location>
</feature>
<feature type="compositionally biased region" description="Low complexity" evidence="3">
    <location>
        <begin position="969"/>
        <end position="1002"/>
    </location>
</feature>
<gene>
    <name evidence="5" type="ORF">GPECTOR_3g188</name>
</gene>
<feature type="compositionally biased region" description="Low complexity" evidence="3">
    <location>
        <begin position="941"/>
        <end position="952"/>
    </location>
</feature>
<evidence type="ECO:0000256" key="3">
    <source>
        <dbReference type="SAM" id="MobiDB-lite"/>
    </source>
</evidence>
<feature type="region of interest" description="Disordered" evidence="3">
    <location>
        <begin position="1219"/>
        <end position="1325"/>
    </location>
</feature>
<name>A0A150GYP8_GONPE</name>
<feature type="binding site" evidence="2">
    <location>
        <begin position="64"/>
        <end position="71"/>
    </location>
    <ligand>
        <name>ATP</name>
        <dbReference type="ChEBI" id="CHEBI:30616"/>
    </ligand>
</feature>
<feature type="compositionally biased region" description="Low complexity" evidence="3">
    <location>
        <begin position="529"/>
        <end position="548"/>
    </location>
</feature>
<evidence type="ECO:0000313" key="6">
    <source>
        <dbReference type="Proteomes" id="UP000075714"/>
    </source>
</evidence>
<feature type="compositionally biased region" description="Low complexity" evidence="3">
    <location>
        <begin position="1698"/>
        <end position="1712"/>
    </location>
</feature>
<dbReference type="InterPro" id="IPR027640">
    <property type="entry name" value="Kinesin-like_fam"/>
</dbReference>
<feature type="region of interest" description="Disordered" evidence="3">
    <location>
        <begin position="500"/>
        <end position="558"/>
    </location>
</feature>
<feature type="region of interest" description="Disordered" evidence="3">
    <location>
        <begin position="1483"/>
        <end position="1527"/>
    </location>
</feature>
<dbReference type="PROSITE" id="PS50067">
    <property type="entry name" value="KINESIN_MOTOR_2"/>
    <property type="match status" value="1"/>
</dbReference>
<dbReference type="InterPro" id="IPR027417">
    <property type="entry name" value="P-loop_NTPase"/>
</dbReference>
<dbReference type="GO" id="GO:0016887">
    <property type="term" value="F:ATP hydrolysis activity"/>
    <property type="evidence" value="ECO:0007669"/>
    <property type="project" value="TreeGrafter"/>
</dbReference>
<dbReference type="GO" id="GO:0005874">
    <property type="term" value="C:microtubule"/>
    <property type="evidence" value="ECO:0007669"/>
    <property type="project" value="TreeGrafter"/>
</dbReference>
<feature type="region of interest" description="Disordered" evidence="3">
    <location>
        <begin position="941"/>
        <end position="1029"/>
    </location>
</feature>
<dbReference type="SMART" id="SM00129">
    <property type="entry name" value="KISc"/>
    <property type="match status" value="1"/>
</dbReference>
<dbReference type="PANTHER" id="PTHR24115:SF1004">
    <property type="entry name" value="KINESIN-LIKE PROTEIN KIF15"/>
    <property type="match status" value="1"/>
</dbReference>
<feature type="compositionally biased region" description="Low complexity" evidence="3">
    <location>
        <begin position="913"/>
        <end position="926"/>
    </location>
</feature>
<evidence type="ECO:0000259" key="4">
    <source>
        <dbReference type="PROSITE" id="PS50067"/>
    </source>
</evidence>
<feature type="region of interest" description="Disordered" evidence="3">
    <location>
        <begin position="1687"/>
        <end position="1758"/>
    </location>
</feature>
<protein>
    <recommendedName>
        <fullName evidence="4">Kinesin motor domain-containing protein</fullName>
    </recommendedName>
</protein>
<dbReference type="STRING" id="33097.A0A150GYP8"/>
<evidence type="ECO:0000256" key="1">
    <source>
        <dbReference type="ARBA" id="ARBA00023175"/>
    </source>
</evidence>
<reference evidence="6" key="1">
    <citation type="journal article" date="2016" name="Nat. Commun.">
        <title>The Gonium pectorale genome demonstrates co-option of cell cycle regulation during the evolution of multicellularity.</title>
        <authorList>
            <person name="Hanschen E.R."/>
            <person name="Marriage T.N."/>
            <person name="Ferris P.J."/>
            <person name="Hamaji T."/>
            <person name="Toyoda A."/>
            <person name="Fujiyama A."/>
            <person name="Neme R."/>
            <person name="Noguchi H."/>
            <person name="Minakuchi Y."/>
            <person name="Suzuki M."/>
            <person name="Kawai-Toyooka H."/>
            <person name="Smith D.R."/>
            <person name="Sparks H."/>
            <person name="Anderson J."/>
            <person name="Bakaric R."/>
            <person name="Luria V."/>
            <person name="Karger A."/>
            <person name="Kirschner M.W."/>
            <person name="Durand P.M."/>
            <person name="Michod R.E."/>
            <person name="Nozaki H."/>
            <person name="Olson B.J."/>
        </authorList>
    </citation>
    <scope>NUCLEOTIDE SEQUENCE [LARGE SCALE GENOMIC DNA]</scope>
    <source>
        <strain evidence="6">NIES-2863</strain>
    </source>
</reference>
<keyword evidence="1 2" id="KW-0505">Motor protein</keyword>
<keyword evidence="2" id="KW-0547">Nucleotide-binding</keyword>
<dbReference type="Proteomes" id="UP000075714">
    <property type="component" value="Unassembled WGS sequence"/>
</dbReference>
<feature type="domain" description="Kinesin motor" evidence="4">
    <location>
        <begin position="1"/>
        <end position="115"/>
    </location>
</feature>
<feature type="region of interest" description="Disordered" evidence="3">
    <location>
        <begin position="766"/>
        <end position="800"/>
    </location>
</feature>
<dbReference type="GO" id="GO:0003777">
    <property type="term" value="F:microtubule motor activity"/>
    <property type="evidence" value="ECO:0007669"/>
    <property type="project" value="InterPro"/>
</dbReference>
<organism evidence="5 6">
    <name type="scientific">Gonium pectorale</name>
    <name type="common">Green alga</name>
    <dbReference type="NCBI Taxonomy" id="33097"/>
    <lineage>
        <taxon>Eukaryota</taxon>
        <taxon>Viridiplantae</taxon>
        <taxon>Chlorophyta</taxon>
        <taxon>core chlorophytes</taxon>
        <taxon>Chlorophyceae</taxon>
        <taxon>CS clade</taxon>
        <taxon>Chlamydomonadales</taxon>
        <taxon>Volvocaceae</taxon>
        <taxon>Gonium</taxon>
    </lineage>
</organism>
<feature type="region of interest" description="Disordered" evidence="3">
    <location>
        <begin position="1546"/>
        <end position="1607"/>
    </location>
</feature>
<feature type="compositionally biased region" description="Pro residues" evidence="3">
    <location>
        <begin position="395"/>
        <end position="404"/>
    </location>
</feature>
<evidence type="ECO:0000256" key="2">
    <source>
        <dbReference type="PROSITE-ProRule" id="PRU00283"/>
    </source>
</evidence>
<dbReference type="OrthoDB" id="540783at2759"/>